<dbReference type="Pfam" id="PF13229">
    <property type="entry name" value="Beta_helix"/>
    <property type="match status" value="1"/>
</dbReference>
<dbReference type="InterPro" id="IPR039448">
    <property type="entry name" value="Beta_helix"/>
</dbReference>
<sequence length="505" mass="52792">MALASALASALSDAHATMAHAKVHEDYAAADPFSSPVPPSKQNAPPATVFKPTSVTPPSPPRTPTSADKREPASTVAARRALRAAVERVERRCARVEAVVASRLDALDARCTEMKTMMVKLVENQPTKTCLDAVKAAREAAARAEVAAQQAQKHAEASPPLQRERKKSLSDRLAALSPLKKQPVVEEDALVAAYASYQDQEPPSISRIPDDFATIQAAIDAAEDDGLVIIAPGLYREALVVARPIKLEAAETTSDDEGVGAPLTTVTVEAPAPGSRALLVTAAGSCTARGIAWRCSTEVNELARPCAAVGVKGGRLALESCAVGSASALSGVNAQRGATLSLLRVTGANCRHTGVLLSGAGTTATLERCDLSENGAHGLEIQDAARVDDALRLRCAHNALFGVFVSDPGSSSKLRRADLSRNRRCGVWVQSGASCDVSDATFSKNGEHGVALSEDKSSAVLRRCAFAGRDDHLACFNGAAFSSLDARDCCYEPGDDDSPRLEAGL</sequence>
<keyword evidence="1" id="KW-0677">Repeat</keyword>
<dbReference type="SUPFAM" id="SSF51126">
    <property type="entry name" value="Pectin lyase-like"/>
    <property type="match status" value="1"/>
</dbReference>
<dbReference type="PANTHER" id="PTHR22990:SF15">
    <property type="entry name" value="F-BOX ONLY PROTEIN 10"/>
    <property type="match status" value="1"/>
</dbReference>
<dbReference type="InterPro" id="IPR011050">
    <property type="entry name" value="Pectin_lyase_fold/virulence"/>
</dbReference>
<dbReference type="EMBL" id="CAKKNE010000003">
    <property type="protein sequence ID" value="CAH0371474.1"/>
    <property type="molecule type" value="Genomic_DNA"/>
</dbReference>
<dbReference type="Proteomes" id="UP000789595">
    <property type="component" value="Unassembled WGS sequence"/>
</dbReference>
<dbReference type="InterPro" id="IPR051550">
    <property type="entry name" value="SCF-Subunits/Alg-Epimerases"/>
</dbReference>
<dbReference type="GO" id="GO:0006511">
    <property type="term" value="P:ubiquitin-dependent protein catabolic process"/>
    <property type="evidence" value="ECO:0007669"/>
    <property type="project" value="TreeGrafter"/>
</dbReference>
<evidence type="ECO:0000313" key="4">
    <source>
        <dbReference type="EMBL" id="CAE0706307.1"/>
    </source>
</evidence>
<name>A0A7S4A7S3_9STRA</name>
<evidence type="ECO:0000259" key="3">
    <source>
        <dbReference type="Pfam" id="PF13229"/>
    </source>
</evidence>
<organism evidence="4">
    <name type="scientific">Pelagomonas calceolata</name>
    <dbReference type="NCBI Taxonomy" id="35677"/>
    <lineage>
        <taxon>Eukaryota</taxon>
        <taxon>Sar</taxon>
        <taxon>Stramenopiles</taxon>
        <taxon>Ochrophyta</taxon>
        <taxon>Pelagophyceae</taxon>
        <taxon>Pelagomonadales</taxon>
        <taxon>Pelagomonadaceae</taxon>
        <taxon>Pelagomonas</taxon>
    </lineage>
</organism>
<reference evidence="4" key="1">
    <citation type="submission" date="2021-01" db="EMBL/GenBank/DDBJ databases">
        <authorList>
            <person name="Corre E."/>
            <person name="Pelletier E."/>
            <person name="Niang G."/>
            <person name="Scheremetjew M."/>
            <person name="Finn R."/>
            <person name="Kale V."/>
            <person name="Holt S."/>
            <person name="Cochrane G."/>
            <person name="Meng A."/>
            <person name="Brown T."/>
            <person name="Cohen L."/>
        </authorList>
    </citation>
    <scope>NUCLEOTIDE SEQUENCE</scope>
    <source>
        <strain evidence="4">CCMP1756</strain>
    </source>
</reference>
<dbReference type="InterPro" id="IPR012334">
    <property type="entry name" value="Pectin_lyas_fold"/>
</dbReference>
<evidence type="ECO:0000256" key="1">
    <source>
        <dbReference type="ARBA" id="ARBA00022737"/>
    </source>
</evidence>
<feature type="region of interest" description="Disordered" evidence="2">
    <location>
        <begin position="146"/>
        <end position="169"/>
    </location>
</feature>
<evidence type="ECO:0000313" key="6">
    <source>
        <dbReference type="Proteomes" id="UP000789595"/>
    </source>
</evidence>
<keyword evidence="6" id="KW-1185">Reference proteome</keyword>
<dbReference type="AlphaFoldDB" id="A0A7S4A7S3"/>
<evidence type="ECO:0000256" key="2">
    <source>
        <dbReference type="SAM" id="MobiDB-lite"/>
    </source>
</evidence>
<feature type="domain" description="Right handed beta helix" evidence="3">
    <location>
        <begin position="334"/>
        <end position="466"/>
    </location>
</feature>
<protein>
    <recommendedName>
        <fullName evidence="3">Right handed beta helix domain-containing protein</fullName>
    </recommendedName>
</protein>
<gene>
    <name evidence="4" type="ORF">PCAL00307_LOCUS21758</name>
    <name evidence="5" type="ORF">PECAL_3P14190</name>
</gene>
<dbReference type="Gene3D" id="2.160.20.10">
    <property type="entry name" value="Single-stranded right-handed beta-helix, Pectin lyase-like"/>
    <property type="match status" value="1"/>
</dbReference>
<feature type="region of interest" description="Disordered" evidence="2">
    <location>
        <begin position="30"/>
        <end position="76"/>
    </location>
</feature>
<evidence type="ECO:0000313" key="5">
    <source>
        <dbReference type="EMBL" id="CAH0371474.1"/>
    </source>
</evidence>
<proteinExistence type="predicted"/>
<reference evidence="5" key="2">
    <citation type="submission" date="2021-11" db="EMBL/GenBank/DDBJ databases">
        <authorList>
            <consortium name="Genoscope - CEA"/>
            <person name="William W."/>
        </authorList>
    </citation>
    <scope>NUCLEOTIDE SEQUENCE</scope>
</reference>
<dbReference type="OrthoDB" id="10592766at2759"/>
<dbReference type="PANTHER" id="PTHR22990">
    <property type="entry name" value="F-BOX ONLY PROTEIN"/>
    <property type="match status" value="1"/>
</dbReference>
<accession>A0A7S4A7S3</accession>
<dbReference type="EMBL" id="HBIW01025268">
    <property type="protein sequence ID" value="CAE0706307.1"/>
    <property type="molecule type" value="Transcribed_RNA"/>
</dbReference>